<name>A0A6J7ZMR9_PLARU</name>
<organism evidence="1 2">
    <name type="scientific">Planktothrix rubescens CCAP 1459/22</name>
    <dbReference type="NCBI Taxonomy" id="329571"/>
    <lineage>
        <taxon>Bacteria</taxon>
        <taxon>Bacillati</taxon>
        <taxon>Cyanobacteriota</taxon>
        <taxon>Cyanophyceae</taxon>
        <taxon>Oscillatoriophycideae</taxon>
        <taxon>Oscillatoriales</taxon>
        <taxon>Microcoleaceae</taxon>
        <taxon>Planktothrix</taxon>
    </lineage>
</organism>
<comment type="caution">
    <text evidence="1">The sequence shown here is derived from an EMBL/GenBank/DDBJ whole genome shotgun (WGS) entry which is preliminary data.</text>
</comment>
<accession>A0A6J7ZMR9</accession>
<gene>
    <name evidence="1" type="ORF">PLAN_30491</name>
</gene>
<dbReference type="EMBL" id="LR812490">
    <property type="protein sequence ID" value="CAC5343277.1"/>
    <property type="molecule type" value="Genomic_DNA"/>
</dbReference>
<dbReference type="EMBL" id="CZCZ02000013">
    <property type="protein sequence ID" value="CAC5343277.1"/>
    <property type="molecule type" value="Genomic_DNA"/>
</dbReference>
<evidence type="ECO:0000313" key="1">
    <source>
        <dbReference type="EMBL" id="CAC5343277.1"/>
    </source>
</evidence>
<sequence length="38" mass="4468">MDKSVGIFKSCETTVWLQPQWYDEDKASKNNHLRVEPS</sequence>
<proteinExistence type="predicted"/>
<dbReference type="Proteomes" id="UP000196521">
    <property type="component" value="Chromosome"/>
</dbReference>
<keyword evidence="2" id="KW-1185">Reference proteome</keyword>
<evidence type="ECO:0000313" key="2">
    <source>
        <dbReference type="Proteomes" id="UP000196521"/>
    </source>
</evidence>
<protein>
    <submittedName>
        <fullName evidence="1">Uncharacterized protein</fullName>
    </submittedName>
</protein>
<reference evidence="1" key="1">
    <citation type="submission" date="2020-05" db="EMBL/GenBank/DDBJ databases">
        <authorList>
            <consortium name="Genoscope - CEA"/>
            <person name="William W."/>
        </authorList>
    </citation>
    <scope>NUCLEOTIDE SEQUENCE [LARGE SCALE GENOMIC DNA]</scope>
    <source>
        <strain evidence="1">PCC 7821</strain>
    </source>
</reference>
<dbReference type="AlphaFoldDB" id="A0A6J7ZMR9"/>